<evidence type="ECO:0000259" key="3">
    <source>
        <dbReference type="Pfam" id="PF16858"/>
    </source>
</evidence>
<dbReference type="Proteomes" id="UP000654075">
    <property type="component" value="Unassembled WGS sequence"/>
</dbReference>
<feature type="non-terminal residue" evidence="4">
    <location>
        <position position="1"/>
    </location>
</feature>
<feature type="domain" description="Condensin-2 complex subunit H2 C-terminal" evidence="3">
    <location>
        <begin position="357"/>
        <end position="487"/>
    </location>
</feature>
<dbReference type="Pfam" id="PF16858">
    <property type="entry name" value="CNDH2_C"/>
    <property type="match status" value="1"/>
</dbReference>
<dbReference type="GO" id="GO:0000796">
    <property type="term" value="C:condensin complex"/>
    <property type="evidence" value="ECO:0007669"/>
    <property type="project" value="TreeGrafter"/>
</dbReference>
<evidence type="ECO:0000313" key="5">
    <source>
        <dbReference type="Proteomes" id="UP000654075"/>
    </source>
</evidence>
<name>A0A813G7R1_POLGL</name>
<reference evidence="4" key="1">
    <citation type="submission" date="2021-02" db="EMBL/GenBank/DDBJ databases">
        <authorList>
            <person name="Dougan E. K."/>
            <person name="Rhodes N."/>
            <person name="Thang M."/>
            <person name="Chan C."/>
        </authorList>
    </citation>
    <scope>NUCLEOTIDE SEQUENCE</scope>
</reference>
<dbReference type="PANTHER" id="PTHR14324">
    <property type="entry name" value="CONDENSIN-2 COMPLEX SUBUNIT H2"/>
    <property type="match status" value="1"/>
</dbReference>
<dbReference type="GO" id="GO:0005634">
    <property type="term" value="C:nucleus"/>
    <property type="evidence" value="ECO:0007669"/>
    <property type="project" value="TreeGrafter"/>
</dbReference>
<keyword evidence="1" id="KW-0175">Coiled coil</keyword>
<feature type="non-terminal residue" evidence="4">
    <location>
        <position position="508"/>
    </location>
</feature>
<dbReference type="InterPro" id="IPR031739">
    <property type="entry name" value="Ncaph2"/>
</dbReference>
<dbReference type="GO" id="GO:0051306">
    <property type="term" value="P:mitotic sister chromatid separation"/>
    <property type="evidence" value="ECO:0007669"/>
    <property type="project" value="TreeGrafter"/>
</dbReference>
<organism evidence="4 5">
    <name type="scientific">Polarella glacialis</name>
    <name type="common">Dinoflagellate</name>
    <dbReference type="NCBI Taxonomy" id="89957"/>
    <lineage>
        <taxon>Eukaryota</taxon>
        <taxon>Sar</taxon>
        <taxon>Alveolata</taxon>
        <taxon>Dinophyceae</taxon>
        <taxon>Suessiales</taxon>
        <taxon>Suessiaceae</taxon>
        <taxon>Polarella</taxon>
    </lineage>
</organism>
<dbReference type="EMBL" id="CAJNNV010026731">
    <property type="protein sequence ID" value="CAE8618892.1"/>
    <property type="molecule type" value="Genomic_DNA"/>
</dbReference>
<dbReference type="GO" id="GO:0003682">
    <property type="term" value="F:chromatin binding"/>
    <property type="evidence" value="ECO:0007669"/>
    <property type="project" value="TreeGrafter"/>
</dbReference>
<proteinExistence type="predicted"/>
<accession>A0A813G7R1</accession>
<evidence type="ECO:0000256" key="1">
    <source>
        <dbReference type="SAM" id="Coils"/>
    </source>
</evidence>
<dbReference type="OrthoDB" id="10038475at2759"/>
<feature type="coiled-coil region" evidence="1">
    <location>
        <begin position="330"/>
        <end position="364"/>
    </location>
</feature>
<dbReference type="AlphaFoldDB" id="A0A813G7R1"/>
<protein>
    <recommendedName>
        <fullName evidence="3">Condensin-2 complex subunit H2 C-terminal domain-containing protein</fullName>
    </recommendedName>
</protein>
<feature type="region of interest" description="Disordered" evidence="2">
    <location>
        <begin position="272"/>
        <end position="322"/>
    </location>
</feature>
<evidence type="ECO:0000256" key="2">
    <source>
        <dbReference type="SAM" id="MobiDB-lite"/>
    </source>
</evidence>
<dbReference type="InterPro" id="IPR031737">
    <property type="entry name" value="CNDH2_C"/>
</dbReference>
<comment type="caution">
    <text evidence="4">The sequence shown here is derived from an EMBL/GenBank/DDBJ whole genome shotgun (WGS) entry which is preliminary data.</text>
</comment>
<evidence type="ECO:0000313" key="4">
    <source>
        <dbReference type="EMBL" id="CAE8618892.1"/>
    </source>
</evidence>
<dbReference type="PANTHER" id="PTHR14324:SF3">
    <property type="entry name" value="CONDENSIN-2 COMPLEX SUBUNIT H2"/>
    <property type="match status" value="1"/>
</dbReference>
<keyword evidence="5" id="KW-1185">Reference proteome</keyword>
<gene>
    <name evidence="4" type="ORF">PGLA1383_LOCUS36488</name>
</gene>
<sequence length="508" mass="55585">QAMQRRVPLFLMPRDPCDKRKKEFRISSCTVHHTGVYLLQESDAKLLDGLLAGGVDQDASRDLLDAPLVPAPPREVQDLDDRLQELLKEIPAENAQPMDISMDTPAHDDVGQVVPLGSPRKDGREPVSFGGVGGVGALRPSAGRIPLPAAHDPWALLDEHQSLGGEVPLEVGKTSKRVNAKKLLMNAEGLPDAGALAARADDDLWSAGGSSASLAPLLAAGNPVESLFLAVAGHLKSGGRYETQKAAFSAVWLEFEDLFSAALGKRRVQKMLTRGKNGAPGTPPRQDDEGSDDEGGANPMTPSRAAVTPAADLDGPTTPGANCTKLVSDLSEEKQRQEDQRREVAMLENMIQDAQQKYESTIRQHLQMLQKDSVDTDSRKFPQLYANVRRWQDQLEPVLKDCEARPEFDIHNYSTKFLKKMTSVNTSETEAIPFSRLVHGQPRWEVCRRFLTCLLLTNEGNTDIVVDGEEDRQNTFGVKLLQAERKMISLETEAKPLAAPTEGGSKRK</sequence>
<dbReference type="GO" id="GO:0010032">
    <property type="term" value="P:meiotic chromosome condensation"/>
    <property type="evidence" value="ECO:0007669"/>
    <property type="project" value="TreeGrafter"/>
</dbReference>